<reference evidence="3" key="1">
    <citation type="submission" date="2023-08" db="EMBL/GenBank/DDBJ databases">
        <authorList>
            <person name="Messyasz A."/>
            <person name="Mannisto M.K."/>
            <person name="Kerkhof L.J."/>
            <person name="Haggblom M."/>
        </authorList>
    </citation>
    <scope>NUCLEOTIDE SEQUENCE</scope>
    <source>
        <strain evidence="3">M8UP39</strain>
    </source>
</reference>
<dbReference type="RefSeq" id="WP_257025453.1">
    <property type="nucleotide sequence ID" value="NZ_CP132935.1"/>
</dbReference>
<accession>A0AAU7YWC3</accession>
<sequence>MHSRLPPNDWRHCASPLQLPFAPDTYQWTTDTGCRSTLAIAATLVRPSEKVLSISGDGGFLFSSMELRASKLKRISLKTGFSPSSTHRTFWPRELAQNVTFRKHLTTRDLGASQSLESLD</sequence>
<dbReference type="GO" id="GO:0030976">
    <property type="term" value="F:thiamine pyrophosphate binding"/>
    <property type="evidence" value="ECO:0007669"/>
    <property type="project" value="InterPro"/>
</dbReference>
<feature type="domain" description="Thiamine pyrophosphate enzyme TPP-binding" evidence="2">
    <location>
        <begin position="28"/>
        <end position="71"/>
    </location>
</feature>
<reference evidence="3" key="2">
    <citation type="journal article" date="2024" name="Environ. Microbiol.">
        <title>Genome analysis and description of Tunturibacter gen. nov. expands the diversity of Terriglobia in tundra soils.</title>
        <authorList>
            <person name="Messyasz A."/>
            <person name="Mannisto M.K."/>
            <person name="Kerkhof L.J."/>
            <person name="Haggblom M.M."/>
        </authorList>
    </citation>
    <scope>NUCLEOTIDE SEQUENCE</scope>
    <source>
        <strain evidence="3">M8UP39</strain>
    </source>
</reference>
<gene>
    <name evidence="3" type="ORF">RBB81_13280</name>
</gene>
<dbReference type="PROSITE" id="PS00187">
    <property type="entry name" value="TPP_ENZYMES"/>
    <property type="match status" value="1"/>
</dbReference>
<dbReference type="GO" id="GO:0000287">
    <property type="term" value="F:magnesium ion binding"/>
    <property type="evidence" value="ECO:0007669"/>
    <property type="project" value="InterPro"/>
</dbReference>
<dbReference type="EMBL" id="CP132938">
    <property type="protein sequence ID" value="XCB20565.1"/>
    <property type="molecule type" value="Genomic_DNA"/>
</dbReference>
<evidence type="ECO:0000313" key="3">
    <source>
        <dbReference type="EMBL" id="XCB20565.1"/>
    </source>
</evidence>
<proteinExistence type="predicted"/>
<evidence type="ECO:0000259" key="2">
    <source>
        <dbReference type="Pfam" id="PF02775"/>
    </source>
</evidence>
<dbReference type="InterPro" id="IPR011766">
    <property type="entry name" value="TPP_enzyme_TPP-bd"/>
</dbReference>
<dbReference type="KEGG" id="tgi:RBB81_13280"/>
<evidence type="ECO:0000256" key="1">
    <source>
        <dbReference type="ARBA" id="ARBA00023052"/>
    </source>
</evidence>
<dbReference type="SUPFAM" id="SSF52518">
    <property type="entry name" value="Thiamin diphosphate-binding fold (THDP-binding)"/>
    <property type="match status" value="1"/>
</dbReference>
<dbReference type="GO" id="GO:0044281">
    <property type="term" value="P:small molecule metabolic process"/>
    <property type="evidence" value="ECO:0007669"/>
    <property type="project" value="UniProtKB-ARBA"/>
</dbReference>
<organism evidence="3">
    <name type="scientific">Tunturiibacter gelidiferens</name>
    <dbReference type="NCBI Taxonomy" id="3069689"/>
    <lineage>
        <taxon>Bacteria</taxon>
        <taxon>Pseudomonadati</taxon>
        <taxon>Acidobacteriota</taxon>
        <taxon>Terriglobia</taxon>
        <taxon>Terriglobales</taxon>
        <taxon>Acidobacteriaceae</taxon>
        <taxon>Tunturiibacter</taxon>
    </lineage>
</organism>
<dbReference type="Gene3D" id="3.40.50.970">
    <property type="match status" value="1"/>
</dbReference>
<dbReference type="Pfam" id="PF02775">
    <property type="entry name" value="TPP_enzyme_C"/>
    <property type="match status" value="1"/>
</dbReference>
<keyword evidence="1" id="KW-0786">Thiamine pyrophosphate</keyword>
<dbReference type="AlphaFoldDB" id="A0AAU7YWC3"/>
<dbReference type="InterPro" id="IPR029061">
    <property type="entry name" value="THDP-binding"/>
</dbReference>
<dbReference type="InterPro" id="IPR000399">
    <property type="entry name" value="TPP-bd_CS"/>
</dbReference>
<protein>
    <submittedName>
        <fullName evidence="3">Thiamine pyrophosphate-dependent enzyme</fullName>
    </submittedName>
</protein>
<name>A0AAU7YWC3_9BACT</name>
<dbReference type="GO" id="GO:0003824">
    <property type="term" value="F:catalytic activity"/>
    <property type="evidence" value="ECO:0007669"/>
    <property type="project" value="InterPro"/>
</dbReference>